<keyword evidence="7" id="KW-1185">Reference proteome</keyword>
<name>A0A086P9X2_SPHHM</name>
<keyword evidence="3 5" id="KW-1133">Transmembrane helix</keyword>
<dbReference type="AlphaFoldDB" id="A0A086P9X2"/>
<reference evidence="6" key="1">
    <citation type="submission" date="2014-08" db="EMBL/GenBank/DDBJ databases">
        <title>Draft genome sequences of Sphingobium herbicidovorans.</title>
        <authorList>
            <person name="Gan H.M."/>
            <person name="Gan H.Y."/>
            <person name="Savka M.A."/>
        </authorList>
    </citation>
    <scope>NUCLEOTIDE SEQUENCE [LARGE SCALE GENOMIC DNA]</scope>
    <source>
        <strain evidence="6">NBRC 16415</strain>
    </source>
</reference>
<dbReference type="EMBL" id="JFZA02000014">
    <property type="protein sequence ID" value="KFG90190.1"/>
    <property type="molecule type" value="Genomic_DNA"/>
</dbReference>
<dbReference type="InterPro" id="IPR023352">
    <property type="entry name" value="MAPEG-like_dom_sf"/>
</dbReference>
<dbReference type="Pfam" id="PF01124">
    <property type="entry name" value="MAPEG"/>
    <property type="match status" value="1"/>
</dbReference>
<organism evidence="6 7">
    <name type="scientific">Sphingobium herbicidovorans (strain ATCC 700291 / DSM 11019 / CCUG 56400 / KCTC 2939 / LMG 18315 / NBRC 16415 / MH)</name>
    <name type="common">Sphingomonas herbicidovorans</name>
    <dbReference type="NCBI Taxonomy" id="1219045"/>
    <lineage>
        <taxon>Bacteria</taxon>
        <taxon>Pseudomonadati</taxon>
        <taxon>Pseudomonadota</taxon>
        <taxon>Alphaproteobacteria</taxon>
        <taxon>Sphingomonadales</taxon>
        <taxon>Sphingomonadaceae</taxon>
        <taxon>Sphingobium</taxon>
    </lineage>
</organism>
<accession>A0A086P9X2</accession>
<sequence>MASAYCAGEEKDLGGDIHVVADHADPGCRVRAAQPVACLSLRPDSGGQQDIARRWRQSAAGAADKGACELHEYTPIVLILFALVELAIGSPLWLWIGALVYVVARAAHGIGMDADRPTVWRAGGALLSWAVTAALAATALYVAYHATRAVPAPPAMAAR</sequence>
<dbReference type="InterPro" id="IPR001129">
    <property type="entry name" value="Membr-assoc_MAPEG"/>
</dbReference>
<evidence type="ECO:0000256" key="5">
    <source>
        <dbReference type="SAM" id="Phobius"/>
    </source>
</evidence>
<gene>
    <name evidence="6" type="ORF">BV98_001993</name>
</gene>
<keyword evidence="4 5" id="KW-0472">Membrane</keyword>
<dbReference type="eggNOG" id="COG3788">
    <property type="taxonomic scope" value="Bacteria"/>
</dbReference>
<comment type="caution">
    <text evidence="6">The sequence shown here is derived from an EMBL/GenBank/DDBJ whole genome shotgun (WGS) entry which is preliminary data.</text>
</comment>
<evidence type="ECO:0000313" key="6">
    <source>
        <dbReference type="EMBL" id="KFG90190.1"/>
    </source>
</evidence>
<dbReference type="GO" id="GO:0016740">
    <property type="term" value="F:transferase activity"/>
    <property type="evidence" value="ECO:0007669"/>
    <property type="project" value="UniProtKB-KW"/>
</dbReference>
<evidence type="ECO:0000313" key="7">
    <source>
        <dbReference type="Proteomes" id="UP000024284"/>
    </source>
</evidence>
<evidence type="ECO:0000256" key="1">
    <source>
        <dbReference type="ARBA" id="ARBA00004370"/>
    </source>
</evidence>
<evidence type="ECO:0000256" key="3">
    <source>
        <dbReference type="ARBA" id="ARBA00022989"/>
    </source>
</evidence>
<dbReference type="GO" id="GO:0016020">
    <property type="term" value="C:membrane"/>
    <property type="evidence" value="ECO:0007669"/>
    <property type="project" value="UniProtKB-SubCell"/>
</dbReference>
<keyword evidence="2 5" id="KW-0812">Transmembrane</keyword>
<evidence type="ECO:0000256" key="2">
    <source>
        <dbReference type="ARBA" id="ARBA00022692"/>
    </source>
</evidence>
<dbReference type="Gene3D" id="1.20.120.550">
    <property type="entry name" value="Membrane associated eicosanoid/glutathione metabolism-like domain"/>
    <property type="match status" value="1"/>
</dbReference>
<feature type="transmembrane region" description="Helical" evidence="5">
    <location>
        <begin position="76"/>
        <end position="104"/>
    </location>
</feature>
<proteinExistence type="predicted"/>
<dbReference type="Proteomes" id="UP000024284">
    <property type="component" value="Unassembled WGS sequence"/>
</dbReference>
<feature type="transmembrane region" description="Helical" evidence="5">
    <location>
        <begin position="125"/>
        <end position="144"/>
    </location>
</feature>
<dbReference type="SUPFAM" id="SSF161084">
    <property type="entry name" value="MAPEG domain-like"/>
    <property type="match status" value="1"/>
</dbReference>
<protein>
    <submittedName>
        <fullName evidence="6">MAPEG superfamily protein related to glutathione S-transferase</fullName>
    </submittedName>
</protein>
<dbReference type="PATRIC" id="fig|1219045.3.peg.2038"/>
<comment type="subcellular location">
    <subcellularLocation>
        <location evidence="1">Membrane</location>
    </subcellularLocation>
</comment>
<evidence type="ECO:0000256" key="4">
    <source>
        <dbReference type="ARBA" id="ARBA00023136"/>
    </source>
</evidence>
<dbReference type="STRING" id="76947.GCA_002080435_02070"/>